<evidence type="ECO:0000256" key="3">
    <source>
        <dbReference type="ARBA" id="ARBA00022448"/>
    </source>
</evidence>
<reference evidence="8 9" key="1">
    <citation type="submission" date="2023-04" db="EMBL/GenBank/DDBJ databases">
        <title>A long-awaited taxogenomic arrangement of the family Halomonadaceae.</title>
        <authorList>
            <person name="De La Haba R."/>
            <person name="Chuvochina M."/>
            <person name="Wittouck S."/>
            <person name="Arahal D.R."/>
            <person name="Sanchez-Porro C."/>
            <person name="Hugenholtz P."/>
            <person name="Ventosa A."/>
        </authorList>
    </citation>
    <scope>NUCLEOTIDE SEQUENCE [LARGE SCALE GENOMIC DNA]</scope>
    <source>
        <strain evidence="8 9">DSM 23530</strain>
    </source>
</reference>
<comment type="similarity">
    <text evidence="2 6">Belongs to the bacterial solute-binding protein 9 family.</text>
</comment>
<keyword evidence="4" id="KW-0479">Metal-binding</keyword>
<sequence length="323" mass="34410">MRIRWAALGLAMTLGTAEAAEPLDTVVTIGMLGDVAQRVGGECVEVTTLMGPGVDPHLYQASARDVATFQRAETILYSGYSLEGQLGEVLGRFAEIKPTLAVAPSAIDTADLITVQDVYGIDPHLWMDVSLWAETLPVLADTFSEARPACEARIRANAEAYARQLEALHAWVGDSIASIPEGQRILVTAHDAFNYYGRAYGIEVAGIQGISTETETGVADIRAMTDIVVERGVPAVFVETTINPRTVQAVIDAARQRGQEVAIGGQLYSDAMGEAGTADGTYIGMLHANTRHIVEALGGTPAPLPEALHGWAERWQRPAEAGS</sequence>
<dbReference type="Proteomes" id="UP001264519">
    <property type="component" value="Unassembled WGS sequence"/>
</dbReference>
<comment type="caution">
    <text evidence="8">The sequence shown here is derived from an EMBL/GenBank/DDBJ whole genome shotgun (WGS) entry which is preliminary data.</text>
</comment>
<evidence type="ECO:0000313" key="8">
    <source>
        <dbReference type="EMBL" id="MDR5867375.1"/>
    </source>
</evidence>
<name>A0ABU1G3A6_9GAMM</name>
<evidence type="ECO:0000256" key="6">
    <source>
        <dbReference type="RuleBase" id="RU003512"/>
    </source>
</evidence>
<evidence type="ECO:0000256" key="1">
    <source>
        <dbReference type="ARBA" id="ARBA00004196"/>
    </source>
</evidence>
<keyword evidence="5 7" id="KW-0732">Signal</keyword>
<dbReference type="Pfam" id="PF01297">
    <property type="entry name" value="ZnuA"/>
    <property type="match status" value="1"/>
</dbReference>
<dbReference type="PANTHER" id="PTHR42953:SF1">
    <property type="entry name" value="METAL-BINDING PROTEIN HI_0362-RELATED"/>
    <property type="match status" value="1"/>
</dbReference>
<feature type="chain" id="PRO_5045960263" evidence="7">
    <location>
        <begin position="20"/>
        <end position="323"/>
    </location>
</feature>
<dbReference type="RefSeq" id="WP_309652969.1">
    <property type="nucleotide sequence ID" value="NZ_JARWAK010000009.1"/>
</dbReference>
<dbReference type="InterPro" id="IPR006129">
    <property type="entry name" value="AdhesinB"/>
</dbReference>
<keyword evidence="9" id="KW-1185">Reference proteome</keyword>
<feature type="signal peptide" evidence="7">
    <location>
        <begin position="1"/>
        <end position="19"/>
    </location>
</feature>
<comment type="subcellular location">
    <subcellularLocation>
        <location evidence="1">Cell envelope</location>
    </subcellularLocation>
</comment>
<evidence type="ECO:0000256" key="7">
    <source>
        <dbReference type="SAM" id="SignalP"/>
    </source>
</evidence>
<dbReference type="PRINTS" id="PR00691">
    <property type="entry name" value="ADHESINB"/>
</dbReference>
<dbReference type="InterPro" id="IPR050492">
    <property type="entry name" value="Bact_metal-bind_prot9"/>
</dbReference>
<dbReference type="PRINTS" id="PR00690">
    <property type="entry name" value="ADHESNFAMILY"/>
</dbReference>
<keyword evidence="3 6" id="KW-0813">Transport</keyword>
<dbReference type="InterPro" id="IPR006127">
    <property type="entry name" value="ZnuA-like"/>
</dbReference>
<dbReference type="InterPro" id="IPR006128">
    <property type="entry name" value="Lipoprotein_PsaA-like"/>
</dbReference>
<gene>
    <name evidence="8" type="ORF">QC818_11300</name>
</gene>
<evidence type="ECO:0000313" key="9">
    <source>
        <dbReference type="Proteomes" id="UP001264519"/>
    </source>
</evidence>
<dbReference type="Gene3D" id="3.40.50.1980">
    <property type="entry name" value="Nitrogenase molybdenum iron protein domain"/>
    <property type="match status" value="2"/>
</dbReference>
<evidence type="ECO:0000256" key="5">
    <source>
        <dbReference type="ARBA" id="ARBA00022729"/>
    </source>
</evidence>
<evidence type="ECO:0000256" key="2">
    <source>
        <dbReference type="ARBA" id="ARBA00011028"/>
    </source>
</evidence>
<accession>A0ABU1G3A6</accession>
<dbReference type="PANTHER" id="PTHR42953">
    <property type="entry name" value="HIGH-AFFINITY ZINC UPTAKE SYSTEM PROTEIN ZNUA-RELATED"/>
    <property type="match status" value="1"/>
</dbReference>
<protein>
    <submittedName>
        <fullName evidence="8">Zinc ABC transporter substrate-binding protein</fullName>
    </submittedName>
</protein>
<proteinExistence type="inferred from homology"/>
<dbReference type="EMBL" id="JARWAK010000009">
    <property type="protein sequence ID" value="MDR5867375.1"/>
    <property type="molecule type" value="Genomic_DNA"/>
</dbReference>
<dbReference type="SUPFAM" id="SSF53807">
    <property type="entry name" value="Helical backbone' metal receptor"/>
    <property type="match status" value="1"/>
</dbReference>
<evidence type="ECO:0000256" key="4">
    <source>
        <dbReference type="ARBA" id="ARBA00022723"/>
    </source>
</evidence>
<organism evidence="8 9">
    <name type="scientific">Halomonas koreensis</name>
    <dbReference type="NCBI Taxonomy" id="245385"/>
    <lineage>
        <taxon>Bacteria</taxon>
        <taxon>Pseudomonadati</taxon>
        <taxon>Pseudomonadota</taxon>
        <taxon>Gammaproteobacteria</taxon>
        <taxon>Oceanospirillales</taxon>
        <taxon>Halomonadaceae</taxon>
        <taxon>Halomonas</taxon>
    </lineage>
</organism>